<dbReference type="InterPro" id="IPR043136">
    <property type="entry name" value="B30.2/SPRY_sf"/>
</dbReference>
<dbReference type="OrthoDB" id="25503at2759"/>
<protein>
    <recommendedName>
        <fullName evidence="1">B30.2/SPRY domain-containing protein</fullName>
    </recommendedName>
</protein>
<dbReference type="Pfam" id="PF00622">
    <property type="entry name" value="SPRY"/>
    <property type="match status" value="1"/>
</dbReference>
<dbReference type="PROSITE" id="PS50188">
    <property type="entry name" value="B302_SPRY"/>
    <property type="match status" value="1"/>
</dbReference>
<dbReference type="Gene3D" id="2.60.120.920">
    <property type="match status" value="1"/>
</dbReference>
<dbReference type="InterPro" id="IPR001870">
    <property type="entry name" value="B30.2/SPRY"/>
</dbReference>
<comment type="caution">
    <text evidence="2">The sequence shown here is derived from an EMBL/GenBank/DDBJ whole genome shotgun (WGS) entry which is preliminary data.</text>
</comment>
<dbReference type="SMART" id="SM00449">
    <property type="entry name" value="SPRY"/>
    <property type="match status" value="1"/>
</dbReference>
<organism evidence="2 3">
    <name type="scientific">Diversispora epigaea</name>
    <dbReference type="NCBI Taxonomy" id="1348612"/>
    <lineage>
        <taxon>Eukaryota</taxon>
        <taxon>Fungi</taxon>
        <taxon>Fungi incertae sedis</taxon>
        <taxon>Mucoromycota</taxon>
        <taxon>Glomeromycotina</taxon>
        <taxon>Glomeromycetes</taxon>
        <taxon>Diversisporales</taxon>
        <taxon>Diversisporaceae</taxon>
        <taxon>Diversispora</taxon>
    </lineage>
</organism>
<feature type="domain" description="B30.2/SPRY" evidence="1">
    <location>
        <begin position="28"/>
        <end position="216"/>
    </location>
</feature>
<name>A0A397J4L9_9GLOM</name>
<dbReference type="InterPro" id="IPR050618">
    <property type="entry name" value="Ubq-SigPath_Reg"/>
</dbReference>
<dbReference type="AlphaFoldDB" id="A0A397J4L9"/>
<dbReference type="EMBL" id="PQFF01000092">
    <property type="protein sequence ID" value="RHZ83265.1"/>
    <property type="molecule type" value="Genomic_DNA"/>
</dbReference>
<dbReference type="PANTHER" id="PTHR12864">
    <property type="entry name" value="RAN BINDING PROTEIN 9-RELATED"/>
    <property type="match status" value="1"/>
</dbReference>
<reference evidence="2 3" key="1">
    <citation type="submission" date="2018-08" db="EMBL/GenBank/DDBJ databases">
        <title>Genome and evolution of the arbuscular mycorrhizal fungus Diversispora epigaea (formerly Glomus versiforme) and its bacterial endosymbionts.</title>
        <authorList>
            <person name="Sun X."/>
            <person name="Fei Z."/>
            <person name="Harrison M."/>
        </authorList>
    </citation>
    <scope>NUCLEOTIDE SEQUENCE [LARGE SCALE GENOMIC DNA]</scope>
    <source>
        <strain evidence="2 3">IT104</strain>
    </source>
</reference>
<evidence type="ECO:0000313" key="2">
    <source>
        <dbReference type="EMBL" id="RHZ83265.1"/>
    </source>
</evidence>
<sequence>MSHTFEPLFNNSNNSSIPNSIPFIPPYLRNTPLDTYNKTATKPIFLPTQWSVNDSSSYIKVTSNGLGLRCAGPGRNNSDAASIRTDHPIPRKAGLFYYEIDIMNKGDKGFIGLGLGLKNVLLDKMPGWERFSIGYHGDNGLIYIQHSRGKPYGPLFSEGDTIGCGVNFYDNTLFFTKNGVNLGTAYKGIDRGEFFPMIGLISKEECIETNFGSRPFKYDISLHVKMVFDYAAAYNLHIEQELPDYNIDDIMPPQFFCNYCGTYY</sequence>
<proteinExistence type="predicted"/>
<gene>
    <name evidence="2" type="ORF">Glove_99g165</name>
</gene>
<dbReference type="InterPro" id="IPR003877">
    <property type="entry name" value="SPRY_dom"/>
</dbReference>
<dbReference type="InterPro" id="IPR013320">
    <property type="entry name" value="ConA-like_dom_sf"/>
</dbReference>
<keyword evidence="3" id="KW-1185">Reference proteome</keyword>
<evidence type="ECO:0000313" key="3">
    <source>
        <dbReference type="Proteomes" id="UP000266861"/>
    </source>
</evidence>
<dbReference type="SUPFAM" id="SSF49899">
    <property type="entry name" value="Concanavalin A-like lectins/glucanases"/>
    <property type="match status" value="1"/>
</dbReference>
<dbReference type="Proteomes" id="UP000266861">
    <property type="component" value="Unassembled WGS sequence"/>
</dbReference>
<accession>A0A397J4L9</accession>
<evidence type="ECO:0000259" key="1">
    <source>
        <dbReference type="PROSITE" id="PS50188"/>
    </source>
</evidence>
<dbReference type="STRING" id="1348612.A0A397J4L9"/>